<gene>
    <name evidence="1" type="primary">umuC</name>
    <name evidence="1" type="ORF">BZL30_5470</name>
</gene>
<evidence type="ECO:0000313" key="2">
    <source>
        <dbReference type="Proteomes" id="UP000189229"/>
    </source>
</evidence>
<sequence length="110" mass="12665">MVARQCRRVKIVDDADVLPKSYRYPAEHWIHRHHGLGSRASGLPMAFKLIEAAEARWRRERAAPGRLRSGRSRVREGQTHRTTGRFVNYLGGRLTLAQPKYLTMSRVASR</sequence>
<protein>
    <submittedName>
        <fullName evidence="1">DNA polymerase V subunit UmuC domain protein</fullName>
    </submittedName>
</protein>
<evidence type="ECO:0000313" key="1">
    <source>
        <dbReference type="EMBL" id="OOK71817.1"/>
    </source>
</evidence>
<organism evidence="1 2">
    <name type="scientific">Mycobacterium kansasii</name>
    <dbReference type="NCBI Taxonomy" id="1768"/>
    <lineage>
        <taxon>Bacteria</taxon>
        <taxon>Bacillati</taxon>
        <taxon>Actinomycetota</taxon>
        <taxon>Actinomycetes</taxon>
        <taxon>Mycobacteriales</taxon>
        <taxon>Mycobacteriaceae</taxon>
        <taxon>Mycobacterium</taxon>
    </lineage>
</organism>
<reference evidence="1 2" key="1">
    <citation type="submission" date="2017-02" db="EMBL/GenBank/DDBJ databases">
        <title>Complete genome sequences of Mycobacterium kansasii strains isolated from rhesus macaques.</title>
        <authorList>
            <person name="Panda A."/>
            <person name="Nagaraj S."/>
            <person name="Zhao X."/>
            <person name="Tettelin H."/>
            <person name="Detolla L.J."/>
        </authorList>
    </citation>
    <scope>NUCLEOTIDE SEQUENCE [LARGE SCALE GENOMIC DNA]</scope>
    <source>
        <strain evidence="1 2">11-3813</strain>
    </source>
</reference>
<dbReference type="Proteomes" id="UP000189229">
    <property type="component" value="Unassembled WGS sequence"/>
</dbReference>
<dbReference type="AlphaFoldDB" id="A0A1V3WY44"/>
<comment type="caution">
    <text evidence="1">The sequence shown here is derived from an EMBL/GenBank/DDBJ whole genome shotgun (WGS) entry which is preliminary data.</text>
</comment>
<name>A0A1V3WY44_MYCKA</name>
<proteinExistence type="predicted"/>
<accession>A0A1V3WY44</accession>
<dbReference type="EMBL" id="MVBM01000005">
    <property type="protein sequence ID" value="OOK71817.1"/>
    <property type="molecule type" value="Genomic_DNA"/>
</dbReference>